<feature type="compositionally biased region" description="Polar residues" evidence="1">
    <location>
        <begin position="24"/>
        <end position="33"/>
    </location>
</feature>
<protein>
    <submittedName>
        <fullName evidence="2">Uncharacterized protein</fullName>
    </submittedName>
</protein>
<gene>
    <name evidence="2" type="ORF">E2C01_082428</name>
</gene>
<feature type="region of interest" description="Disordered" evidence="1">
    <location>
        <begin position="1"/>
        <end position="53"/>
    </location>
</feature>
<name>A0A5B7IUJ1_PORTR</name>
<organism evidence="2 3">
    <name type="scientific">Portunus trituberculatus</name>
    <name type="common">Swimming crab</name>
    <name type="synonym">Neptunus trituberculatus</name>
    <dbReference type="NCBI Taxonomy" id="210409"/>
    <lineage>
        <taxon>Eukaryota</taxon>
        <taxon>Metazoa</taxon>
        <taxon>Ecdysozoa</taxon>
        <taxon>Arthropoda</taxon>
        <taxon>Crustacea</taxon>
        <taxon>Multicrustacea</taxon>
        <taxon>Malacostraca</taxon>
        <taxon>Eumalacostraca</taxon>
        <taxon>Eucarida</taxon>
        <taxon>Decapoda</taxon>
        <taxon>Pleocyemata</taxon>
        <taxon>Brachyura</taxon>
        <taxon>Eubrachyura</taxon>
        <taxon>Portunoidea</taxon>
        <taxon>Portunidae</taxon>
        <taxon>Portuninae</taxon>
        <taxon>Portunus</taxon>
    </lineage>
</organism>
<evidence type="ECO:0000256" key="1">
    <source>
        <dbReference type="SAM" id="MobiDB-lite"/>
    </source>
</evidence>
<feature type="region of interest" description="Disordered" evidence="1">
    <location>
        <begin position="66"/>
        <end position="93"/>
    </location>
</feature>
<proteinExistence type="predicted"/>
<keyword evidence="3" id="KW-1185">Reference proteome</keyword>
<dbReference type="EMBL" id="VSRR010074872">
    <property type="protein sequence ID" value="MPC87562.1"/>
    <property type="molecule type" value="Genomic_DNA"/>
</dbReference>
<evidence type="ECO:0000313" key="2">
    <source>
        <dbReference type="EMBL" id="MPC87562.1"/>
    </source>
</evidence>
<reference evidence="2 3" key="1">
    <citation type="submission" date="2019-05" db="EMBL/GenBank/DDBJ databases">
        <title>Another draft genome of Portunus trituberculatus and its Hox gene families provides insights of decapod evolution.</title>
        <authorList>
            <person name="Jeong J.-H."/>
            <person name="Song I."/>
            <person name="Kim S."/>
            <person name="Choi T."/>
            <person name="Kim D."/>
            <person name="Ryu S."/>
            <person name="Kim W."/>
        </authorList>
    </citation>
    <scope>NUCLEOTIDE SEQUENCE [LARGE SCALE GENOMIC DNA]</scope>
    <source>
        <tissue evidence="2">Muscle</tissue>
    </source>
</reference>
<dbReference type="AlphaFoldDB" id="A0A5B7IUJ1"/>
<accession>A0A5B7IUJ1</accession>
<dbReference type="Proteomes" id="UP000324222">
    <property type="component" value="Unassembled WGS sequence"/>
</dbReference>
<evidence type="ECO:0000313" key="3">
    <source>
        <dbReference type="Proteomes" id="UP000324222"/>
    </source>
</evidence>
<sequence>MSTPVKQRQPRLVQRGAYWRLRQLQLQPSSRRSPTLAPHKPPGRHKPSQPPGTICDVWGRYTQTCQGAHPHPHDPHQPMRSMNRGAAMRIGSE</sequence>
<comment type="caution">
    <text evidence="2">The sequence shown here is derived from an EMBL/GenBank/DDBJ whole genome shotgun (WGS) entry which is preliminary data.</text>
</comment>